<keyword evidence="2" id="KW-1185">Reference proteome</keyword>
<dbReference type="PANTHER" id="PTHR13503:SF3">
    <property type="entry name" value="NEGATIVE ELONGATION FACTOR B"/>
    <property type="match status" value="1"/>
</dbReference>
<dbReference type="AlphaFoldDB" id="A0A9J6EM55"/>
<dbReference type="PANTHER" id="PTHR13503">
    <property type="entry name" value="NEGATIVE ELONGATION FACTOR COMPLEX MEMBER B"/>
    <property type="match status" value="1"/>
</dbReference>
<accession>A0A9J6EM55</accession>
<dbReference type="InterPro" id="IPR010405">
    <property type="entry name" value="COBRA1"/>
</dbReference>
<comment type="caution">
    <text evidence="1">The sequence shown here is derived from an EMBL/GenBank/DDBJ whole genome shotgun (WGS) entry which is preliminary data.</text>
</comment>
<evidence type="ECO:0000313" key="2">
    <source>
        <dbReference type="Proteomes" id="UP000821866"/>
    </source>
</evidence>
<dbReference type="EMBL" id="JABSTU010000003">
    <property type="protein sequence ID" value="KAH8035595.1"/>
    <property type="molecule type" value="Genomic_DNA"/>
</dbReference>
<reference evidence="1" key="1">
    <citation type="journal article" date="2020" name="Cell">
        <title>Large-Scale Comparative Analyses of Tick Genomes Elucidate Their Genetic Diversity and Vector Capacities.</title>
        <authorList>
            <consortium name="Tick Genome and Microbiome Consortium (TIGMIC)"/>
            <person name="Jia N."/>
            <person name="Wang J."/>
            <person name="Shi W."/>
            <person name="Du L."/>
            <person name="Sun Y."/>
            <person name="Zhan W."/>
            <person name="Jiang J.F."/>
            <person name="Wang Q."/>
            <person name="Zhang B."/>
            <person name="Ji P."/>
            <person name="Bell-Sakyi L."/>
            <person name="Cui X.M."/>
            <person name="Yuan T.T."/>
            <person name="Jiang B.G."/>
            <person name="Yang W.F."/>
            <person name="Lam T.T."/>
            <person name="Chang Q.C."/>
            <person name="Ding S.J."/>
            <person name="Wang X.J."/>
            <person name="Zhu J.G."/>
            <person name="Ruan X.D."/>
            <person name="Zhao L."/>
            <person name="Wei J.T."/>
            <person name="Ye R.Z."/>
            <person name="Que T.C."/>
            <person name="Du C.H."/>
            <person name="Zhou Y.H."/>
            <person name="Cheng J.X."/>
            <person name="Dai P.F."/>
            <person name="Guo W.B."/>
            <person name="Han X.H."/>
            <person name="Huang E.J."/>
            <person name="Li L.F."/>
            <person name="Wei W."/>
            <person name="Gao Y.C."/>
            <person name="Liu J.Z."/>
            <person name="Shao H.Z."/>
            <person name="Wang X."/>
            <person name="Wang C.C."/>
            <person name="Yang T.C."/>
            <person name="Huo Q.B."/>
            <person name="Li W."/>
            <person name="Chen H.Y."/>
            <person name="Chen S.E."/>
            <person name="Zhou L.G."/>
            <person name="Ni X.B."/>
            <person name="Tian J.H."/>
            <person name="Sheng Y."/>
            <person name="Liu T."/>
            <person name="Pan Y.S."/>
            <person name="Xia L.Y."/>
            <person name="Li J."/>
            <person name="Zhao F."/>
            <person name="Cao W.C."/>
        </authorList>
    </citation>
    <scope>NUCLEOTIDE SEQUENCE</scope>
    <source>
        <strain evidence="1">Rmic-2018</strain>
    </source>
</reference>
<dbReference type="GO" id="GO:0034244">
    <property type="term" value="P:negative regulation of transcription elongation by RNA polymerase II"/>
    <property type="evidence" value="ECO:0007669"/>
    <property type="project" value="TreeGrafter"/>
</dbReference>
<sequence length="107" mass="12433">MNRREQACLPGREALRVALTNCVNPLQAIQEFQEENGVLLPSLRPALSLLDLHGVRRLDFHTSLREELKGRLMQQIETLASDKGREQQKKLEEMLERSFHFIKVGRR</sequence>
<dbReference type="VEuPathDB" id="VectorBase:LOC119181601"/>
<reference evidence="1" key="2">
    <citation type="submission" date="2021-09" db="EMBL/GenBank/DDBJ databases">
        <authorList>
            <person name="Jia N."/>
            <person name="Wang J."/>
            <person name="Shi W."/>
            <person name="Du L."/>
            <person name="Sun Y."/>
            <person name="Zhan W."/>
            <person name="Jiang J."/>
            <person name="Wang Q."/>
            <person name="Zhang B."/>
            <person name="Ji P."/>
            <person name="Sakyi L.B."/>
            <person name="Cui X."/>
            <person name="Yuan T."/>
            <person name="Jiang B."/>
            <person name="Yang W."/>
            <person name="Lam T.T.-Y."/>
            <person name="Chang Q."/>
            <person name="Ding S."/>
            <person name="Wang X."/>
            <person name="Zhu J."/>
            <person name="Ruan X."/>
            <person name="Zhao L."/>
            <person name="Wei J."/>
            <person name="Que T."/>
            <person name="Du C."/>
            <person name="Cheng J."/>
            <person name="Dai P."/>
            <person name="Han X."/>
            <person name="Huang E."/>
            <person name="Gao Y."/>
            <person name="Liu J."/>
            <person name="Shao H."/>
            <person name="Ye R."/>
            <person name="Li L."/>
            <person name="Wei W."/>
            <person name="Wang X."/>
            <person name="Wang C."/>
            <person name="Huo Q."/>
            <person name="Li W."/>
            <person name="Guo W."/>
            <person name="Chen H."/>
            <person name="Chen S."/>
            <person name="Zhou L."/>
            <person name="Zhou L."/>
            <person name="Ni X."/>
            <person name="Tian J."/>
            <person name="Zhou Y."/>
            <person name="Sheng Y."/>
            <person name="Liu T."/>
            <person name="Pan Y."/>
            <person name="Xia L."/>
            <person name="Li J."/>
            <person name="Zhao F."/>
            <person name="Cao W."/>
        </authorList>
    </citation>
    <scope>NUCLEOTIDE SEQUENCE</scope>
    <source>
        <strain evidence="1">Rmic-2018</strain>
        <tissue evidence="1">Larvae</tissue>
    </source>
</reference>
<dbReference type="GO" id="GO:0032021">
    <property type="term" value="C:NELF complex"/>
    <property type="evidence" value="ECO:0007669"/>
    <property type="project" value="TreeGrafter"/>
</dbReference>
<organism evidence="1 2">
    <name type="scientific">Rhipicephalus microplus</name>
    <name type="common">Cattle tick</name>
    <name type="synonym">Boophilus microplus</name>
    <dbReference type="NCBI Taxonomy" id="6941"/>
    <lineage>
        <taxon>Eukaryota</taxon>
        <taxon>Metazoa</taxon>
        <taxon>Ecdysozoa</taxon>
        <taxon>Arthropoda</taxon>
        <taxon>Chelicerata</taxon>
        <taxon>Arachnida</taxon>
        <taxon>Acari</taxon>
        <taxon>Parasitiformes</taxon>
        <taxon>Ixodida</taxon>
        <taxon>Ixodoidea</taxon>
        <taxon>Ixodidae</taxon>
        <taxon>Rhipicephalinae</taxon>
        <taxon>Rhipicephalus</taxon>
        <taxon>Boophilus</taxon>
    </lineage>
</organism>
<dbReference type="Proteomes" id="UP000821866">
    <property type="component" value="Chromosome 11"/>
</dbReference>
<gene>
    <name evidence="1" type="ORF">HPB51_007830</name>
</gene>
<proteinExistence type="predicted"/>
<protein>
    <submittedName>
        <fullName evidence="1">Uncharacterized protein</fullName>
    </submittedName>
</protein>
<name>A0A9J6EM55_RHIMP</name>
<evidence type="ECO:0000313" key="1">
    <source>
        <dbReference type="EMBL" id="KAH8035595.1"/>
    </source>
</evidence>